<dbReference type="Pfam" id="PF00126">
    <property type="entry name" value="HTH_1"/>
    <property type="match status" value="1"/>
</dbReference>
<dbReference type="SUPFAM" id="SSF46785">
    <property type="entry name" value="Winged helix' DNA-binding domain"/>
    <property type="match status" value="1"/>
</dbReference>
<dbReference type="GO" id="GO:0006351">
    <property type="term" value="P:DNA-templated transcription"/>
    <property type="evidence" value="ECO:0007669"/>
    <property type="project" value="TreeGrafter"/>
</dbReference>
<dbReference type="PANTHER" id="PTHR30537:SF5">
    <property type="entry name" value="HTH-TYPE TRANSCRIPTIONAL ACTIVATOR TTDR-RELATED"/>
    <property type="match status" value="1"/>
</dbReference>
<evidence type="ECO:0000313" key="6">
    <source>
        <dbReference type="EMBL" id="RFA33258.1"/>
    </source>
</evidence>
<dbReference type="PRINTS" id="PR00039">
    <property type="entry name" value="HTHLYSR"/>
</dbReference>
<keyword evidence="7" id="KW-1185">Reference proteome</keyword>
<dbReference type="RefSeq" id="WP_116303492.1">
    <property type="nucleotide sequence ID" value="NZ_NFZV01000022.1"/>
</dbReference>
<dbReference type="EMBL" id="NFZW01000022">
    <property type="protein sequence ID" value="RFA33258.1"/>
    <property type="molecule type" value="Genomic_DNA"/>
</dbReference>
<accession>A0A3E0WKE4</accession>
<dbReference type="GO" id="GO:0043565">
    <property type="term" value="F:sequence-specific DNA binding"/>
    <property type="evidence" value="ECO:0007669"/>
    <property type="project" value="TreeGrafter"/>
</dbReference>
<evidence type="ECO:0000256" key="2">
    <source>
        <dbReference type="ARBA" id="ARBA00023015"/>
    </source>
</evidence>
<name>A0A3E0WKE4_9GAMM</name>
<dbReference type="PROSITE" id="PS50931">
    <property type="entry name" value="HTH_LYSR"/>
    <property type="match status" value="1"/>
</dbReference>
<dbReference type="Proteomes" id="UP000256763">
    <property type="component" value="Unassembled WGS sequence"/>
</dbReference>
<dbReference type="Gene3D" id="3.40.190.290">
    <property type="match status" value="1"/>
</dbReference>
<keyword evidence="2" id="KW-0805">Transcription regulation</keyword>
<dbReference type="OrthoDB" id="5572602at2"/>
<dbReference type="InterPro" id="IPR005119">
    <property type="entry name" value="LysR_subst-bd"/>
</dbReference>
<dbReference type="AlphaFoldDB" id="A0A3E0WKE4"/>
<keyword evidence="4" id="KW-0804">Transcription</keyword>
<evidence type="ECO:0000256" key="1">
    <source>
        <dbReference type="ARBA" id="ARBA00009437"/>
    </source>
</evidence>
<evidence type="ECO:0000313" key="7">
    <source>
        <dbReference type="Proteomes" id="UP000256763"/>
    </source>
</evidence>
<dbReference type="GO" id="GO:0003700">
    <property type="term" value="F:DNA-binding transcription factor activity"/>
    <property type="evidence" value="ECO:0007669"/>
    <property type="project" value="InterPro"/>
</dbReference>
<proteinExistence type="inferred from homology"/>
<feature type="domain" description="HTH lysR-type" evidence="5">
    <location>
        <begin position="1"/>
        <end position="61"/>
    </location>
</feature>
<evidence type="ECO:0000256" key="4">
    <source>
        <dbReference type="ARBA" id="ARBA00023163"/>
    </source>
</evidence>
<sequence>MTKSRLDEMETFAIVATTGSFSEAARRLGISPSAVSKLMTRLERRLGVRLINRSTHGLSLTAEGDSYSQSCRSILDTIEEAEAKICGIYTALKGTLRVSTSGAFAYHYIAPRLPAFRDRYPHIKVDILISDNLIDLVEERVDVALRIGMLKDSALHFRKIGTTATVYVAAPEYLGHAGTPKCLEDLADHNMLGYPLNHSRHSRENDDNVNFATDSGEMLRHLALQGLGIARMASFHVKNDLSEGRLVQILKNESAGSFDTITALFPAHRQPAPRISAFIDHLIETDKSTT</sequence>
<dbReference type="SUPFAM" id="SSF53850">
    <property type="entry name" value="Periplasmic binding protein-like II"/>
    <property type="match status" value="1"/>
</dbReference>
<dbReference type="PANTHER" id="PTHR30537">
    <property type="entry name" value="HTH-TYPE TRANSCRIPTIONAL REGULATOR"/>
    <property type="match status" value="1"/>
</dbReference>
<dbReference type="Pfam" id="PF03466">
    <property type="entry name" value="LysR_substrate"/>
    <property type="match status" value="1"/>
</dbReference>
<dbReference type="Gene3D" id="1.10.10.10">
    <property type="entry name" value="Winged helix-like DNA-binding domain superfamily/Winged helix DNA-binding domain"/>
    <property type="match status" value="1"/>
</dbReference>
<keyword evidence="3" id="KW-0238">DNA-binding</keyword>
<dbReference type="InterPro" id="IPR058163">
    <property type="entry name" value="LysR-type_TF_proteobact-type"/>
</dbReference>
<evidence type="ECO:0000259" key="5">
    <source>
        <dbReference type="PROSITE" id="PS50931"/>
    </source>
</evidence>
<dbReference type="InterPro" id="IPR036390">
    <property type="entry name" value="WH_DNA-bd_sf"/>
</dbReference>
<dbReference type="CDD" id="cd08422">
    <property type="entry name" value="PBP2_CrgA_like"/>
    <property type="match status" value="1"/>
</dbReference>
<comment type="similarity">
    <text evidence="1">Belongs to the LysR transcriptional regulatory family.</text>
</comment>
<reference evidence="7" key="1">
    <citation type="submission" date="2017-05" db="EMBL/GenBank/DDBJ databases">
        <authorList>
            <person name="Sharma S."/>
            <person name="Sidhu C."/>
            <person name="Pinnaka A.K."/>
        </authorList>
    </citation>
    <scope>NUCLEOTIDE SEQUENCE [LARGE SCALE GENOMIC DNA]</scope>
    <source>
        <strain evidence="7">AK93</strain>
    </source>
</reference>
<dbReference type="FunFam" id="1.10.10.10:FF:000001">
    <property type="entry name" value="LysR family transcriptional regulator"/>
    <property type="match status" value="1"/>
</dbReference>
<comment type="caution">
    <text evidence="6">The sequence shown here is derived from an EMBL/GenBank/DDBJ whole genome shotgun (WGS) entry which is preliminary data.</text>
</comment>
<evidence type="ECO:0000256" key="3">
    <source>
        <dbReference type="ARBA" id="ARBA00023125"/>
    </source>
</evidence>
<dbReference type="InterPro" id="IPR036388">
    <property type="entry name" value="WH-like_DNA-bd_sf"/>
</dbReference>
<protein>
    <recommendedName>
        <fullName evidence="5">HTH lysR-type domain-containing protein</fullName>
    </recommendedName>
</protein>
<dbReference type="InterPro" id="IPR000847">
    <property type="entry name" value="LysR_HTH_N"/>
</dbReference>
<organism evidence="6 7">
    <name type="scientific">Alkalilimnicola ehrlichii</name>
    <dbReference type="NCBI Taxonomy" id="351052"/>
    <lineage>
        <taxon>Bacteria</taxon>
        <taxon>Pseudomonadati</taxon>
        <taxon>Pseudomonadota</taxon>
        <taxon>Gammaproteobacteria</taxon>
        <taxon>Chromatiales</taxon>
        <taxon>Ectothiorhodospiraceae</taxon>
        <taxon>Alkalilimnicola</taxon>
    </lineage>
</organism>
<gene>
    <name evidence="6" type="ORF">CAL65_17980</name>
</gene>